<dbReference type="RefSeq" id="WP_045671307.1">
    <property type="nucleotide sequence ID" value="NZ_CP011058.1"/>
</dbReference>
<evidence type="ECO:0008006" key="3">
    <source>
        <dbReference type="Google" id="ProtNLM"/>
    </source>
</evidence>
<dbReference type="PIRSF" id="PIRSF001439">
    <property type="entry name" value="CryM"/>
    <property type="match status" value="1"/>
</dbReference>
<sequence>MNCQVIFISERDVKDLLTLQDAIHLTERAYAELNASQSVIFPAVREEIREHRGIFGIKSSYLKTKKYIGLKAGGFWLGNAVKGKMNHQSTMMLFDAESGEPLCALSANYLTAVRTAAAGVVAAKRLARKDSKIVGIIGTGAQARSQLEGLIASFSVEKVLLYGKSEGKAEQMAKEIIEKKGYSAAICPSPRELAGQSDIIVTTTPSYTPVLHTSWVKDGTHINAMGSDTRGKRELLIDRKPDKMVCDLWVQSAAMGEFQHGIAHEELYAEIGEIVNNKKKGRENEREITLFDSTGLSVQDLEAASFVYESLKSKINSINELQEV</sequence>
<evidence type="ECO:0000313" key="1">
    <source>
        <dbReference type="EMBL" id="AJY75879.1"/>
    </source>
</evidence>
<dbReference type="EMBL" id="CP011058">
    <property type="protein sequence ID" value="AJY75879.1"/>
    <property type="molecule type" value="Genomic_DNA"/>
</dbReference>
<dbReference type="PANTHER" id="PTHR13812:SF19">
    <property type="entry name" value="KETIMINE REDUCTASE MU-CRYSTALLIN"/>
    <property type="match status" value="1"/>
</dbReference>
<dbReference type="HOGENOM" id="CLU_042088_3_1_9"/>
<dbReference type="Gene3D" id="3.30.1780.10">
    <property type="entry name" value="ornithine cyclodeaminase, domain 1"/>
    <property type="match status" value="1"/>
</dbReference>
<dbReference type="STRING" id="1126833.VN24_16620"/>
<name>A0A0D5NKK2_9BACL</name>
<dbReference type="InterPro" id="IPR023401">
    <property type="entry name" value="ODC_N"/>
</dbReference>
<dbReference type="PANTHER" id="PTHR13812">
    <property type="entry name" value="KETIMINE REDUCTASE MU-CRYSTALLIN"/>
    <property type="match status" value="1"/>
</dbReference>
<dbReference type="GO" id="GO:0005737">
    <property type="term" value="C:cytoplasm"/>
    <property type="evidence" value="ECO:0007669"/>
    <property type="project" value="TreeGrafter"/>
</dbReference>
<dbReference type="InterPro" id="IPR036291">
    <property type="entry name" value="NAD(P)-bd_dom_sf"/>
</dbReference>
<accession>A0A0D5NKK2</accession>
<keyword evidence="2" id="KW-1185">Reference proteome</keyword>
<gene>
    <name evidence="1" type="ORF">VN24_16620</name>
</gene>
<dbReference type="OrthoDB" id="9792005at2"/>
<reference evidence="1 2" key="1">
    <citation type="journal article" date="2015" name="J. Biotechnol.">
        <title>Complete genome sequence of Paenibacillus beijingensis 7188(T) (=DSM 24997(T)), a novel rhizobacterium from jujube garden soil.</title>
        <authorList>
            <person name="Kwak Y."/>
            <person name="Shin J.H."/>
        </authorList>
    </citation>
    <scope>NUCLEOTIDE SEQUENCE [LARGE SCALE GENOMIC DNA]</scope>
    <source>
        <strain evidence="1 2">DSM 24997</strain>
    </source>
</reference>
<organism evidence="1 2">
    <name type="scientific">Paenibacillus beijingensis</name>
    <dbReference type="NCBI Taxonomy" id="1126833"/>
    <lineage>
        <taxon>Bacteria</taxon>
        <taxon>Bacillati</taxon>
        <taxon>Bacillota</taxon>
        <taxon>Bacilli</taxon>
        <taxon>Bacillales</taxon>
        <taxon>Paenibacillaceae</taxon>
        <taxon>Paenibacillus</taxon>
    </lineage>
</organism>
<dbReference type="InterPro" id="IPR003462">
    <property type="entry name" value="ODC_Mu_crystall"/>
</dbReference>
<dbReference type="Pfam" id="PF02423">
    <property type="entry name" value="OCD_Mu_crystall"/>
    <property type="match status" value="1"/>
</dbReference>
<evidence type="ECO:0000313" key="2">
    <source>
        <dbReference type="Proteomes" id="UP000032633"/>
    </source>
</evidence>
<proteinExistence type="predicted"/>
<dbReference type="AlphaFoldDB" id="A0A0D5NKK2"/>
<dbReference type="Proteomes" id="UP000032633">
    <property type="component" value="Chromosome"/>
</dbReference>
<dbReference type="KEGG" id="pbj:VN24_16620"/>
<dbReference type="Gene3D" id="3.40.50.720">
    <property type="entry name" value="NAD(P)-binding Rossmann-like Domain"/>
    <property type="match status" value="1"/>
</dbReference>
<dbReference type="SUPFAM" id="SSF51735">
    <property type="entry name" value="NAD(P)-binding Rossmann-fold domains"/>
    <property type="match status" value="1"/>
</dbReference>
<reference evidence="2" key="2">
    <citation type="submission" date="2015-03" db="EMBL/GenBank/DDBJ databases">
        <title>Genome sequence of Paenibacillus beijingensis strain DSM 24997T.</title>
        <authorList>
            <person name="Kwak Y."/>
            <person name="Shin J.-H."/>
        </authorList>
    </citation>
    <scope>NUCLEOTIDE SEQUENCE [LARGE SCALE GENOMIC DNA]</scope>
    <source>
        <strain evidence="2">DSM 24997</strain>
    </source>
</reference>
<dbReference type="PATRIC" id="fig|1126833.4.peg.3647"/>
<protein>
    <recommendedName>
        <fullName evidence="3">Ornithine cyclodeaminase</fullName>
    </recommendedName>
</protein>